<organism evidence="2 3">
    <name type="scientific">Streptomyces mooreae</name>
    <dbReference type="NCBI Taxonomy" id="3075523"/>
    <lineage>
        <taxon>Bacteria</taxon>
        <taxon>Bacillati</taxon>
        <taxon>Actinomycetota</taxon>
        <taxon>Actinomycetes</taxon>
        <taxon>Kitasatosporales</taxon>
        <taxon>Streptomycetaceae</taxon>
        <taxon>Streptomyces</taxon>
    </lineage>
</organism>
<name>A0ABU2T199_9ACTN</name>
<dbReference type="InterPro" id="IPR024726">
    <property type="entry name" value="FhuF_C"/>
</dbReference>
<dbReference type="EMBL" id="JAVRFE010000003">
    <property type="protein sequence ID" value="MDT0454840.1"/>
    <property type="molecule type" value="Genomic_DNA"/>
</dbReference>
<evidence type="ECO:0000313" key="3">
    <source>
        <dbReference type="Proteomes" id="UP001180551"/>
    </source>
</evidence>
<gene>
    <name evidence="2" type="ORF">RM550_03670</name>
</gene>
<dbReference type="Proteomes" id="UP001180551">
    <property type="component" value="Unassembled WGS sequence"/>
</dbReference>
<comment type="caution">
    <text evidence="2">The sequence shown here is derived from an EMBL/GenBank/DDBJ whole genome shotgun (WGS) entry which is preliminary data.</text>
</comment>
<sequence length="296" mass="30854">MTEPTAARQEQVAALGPFFAFETHPAASELTSPWRTLSEVAQEESGVLRERVTAVRTSLAARSGRPAEAVELRVAASVAHLGLVARILSPMLGLTALHGLRLPSRPPTLHDLRWHSGLGGAFPLSLPRETVASLATGSALCGSDSASDDGARASARTRTPADAYAYASADADTDTDADADSVENLLDGPIRELVDAAASFSVSPRILWGNVASAVNGAAAGVVSAAPALARPAHTAALLFLSRPQLQDTHTLNARNGRFQRRSCCLIYRAAPNASGALCGDCVLARPQARRSGPRP</sequence>
<feature type="domain" description="Ferric siderophore reductase C-terminal" evidence="1">
    <location>
        <begin position="261"/>
        <end position="284"/>
    </location>
</feature>
<dbReference type="RefSeq" id="WP_311622265.1">
    <property type="nucleotide sequence ID" value="NZ_JAVRFE010000003.1"/>
</dbReference>
<proteinExistence type="predicted"/>
<protein>
    <submittedName>
        <fullName evidence="2">(2Fe-2S)-binding protein</fullName>
    </submittedName>
</protein>
<keyword evidence="3" id="KW-1185">Reference proteome</keyword>
<dbReference type="Pfam" id="PF11575">
    <property type="entry name" value="FhuF_C"/>
    <property type="match status" value="1"/>
</dbReference>
<reference evidence="2" key="1">
    <citation type="submission" date="2024-05" db="EMBL/GenBank/DDBJ databases">
        <title>30 novel species of actinomycetes from the DSMZ collection.</title>
        <authorList>
            <person name="Nouioui I."/>
        </authorList>
    </citation>
    <scope>NUCLEOTIDE SEQUENCE</scope>
    <source>
        <strain evidence="2">DSM 41527</strain>
    </source>
</reference>
<evidence type="ECO:0000259" key="1">
    <source>
        <dbReference type="Pfam" id="PF11575"/>
    </source>
</evidence>
<evidence type="ECO:0000313" key="2">
    <source>
        <dbReference type="EMBL" id="MDT0454840.1"/>
    </source>
</evidence>
<accession>A0ABU2T199</accession>